<feature type="chain" id="PRO_5031209030" evidence="1">
    <location>
        <begin position="26"/>
        <end position="451"/>
    </location>
</feature>
<dbReference type="EMBL" id="HBGE01019046">
    <property type="protein sequence ID" value="CAD9108990.1"/>
    <property type="molecule type" value="Transcribed_RNA"/>
</dbReference>
<evidence type="ECO:0000256" key="1">
    <source>
        <dbReference type="SAM" id="SignalP"/>
    </source>
</evidence>
<name>A0A7S1LNQ8_ALECA</name>
<protein>
    <submittedName>
        <fullName evidence="2">Uncharacterized protein</fullName>
    </submittedName>
</protein>
<accession>A0A7S1LNQ8</accession>
<organism evidence="2">
    <name type="scientific">Alexandrium catenella</name>
    <name type="common">Red tide dinoflagellate</name>
    <name type="synonym">Gonyaulax catenella</name>
    <dbReference type="NCBI Taxonomy" id="2925"/>
    <lineage>
        <taxon>Eukaryota</taxon>
        <taxon>Sar</taxon>
        <taxon>Alveolata</taxon>
        <taxon>Dinophyceae</taxon>
        <taxon>Gonyaulacales</taxon>
        <taxon>Pyrocystaceae</taxon>
        <taxon>Alexandrium</taxon>
    </lineage>
</organism>
<gene>
    <name evidence="2" type="ORF">ACAT0790_LOCUS11390</name>
</gene>
<sequence length="451" mass="50638">MPRLLLLVLLSQWLLCATLRRRTNGSFDEDPDNVAWPRPPCADITETLLYYRCHDSDMGNSLVTYWNARAVAFFAGLEFIAAEGTEHLLLPAQVPAHQKSPSAMQQRLWQKMTTELDDVCIGCPYPHGSPYGPWRLIGDTILAETRGMAEATRGISDDVAKFLDWSQRKSWVVIHHRCDKYLWINEQYGFLRHSYIKDRLPKNTTHMLIVGQEKHSDVLCQKFLDELLAWAREDMKISTSFQQEDAAVDWVTLSTAPVLFCSTSTFCLTAGMGNPNTVYFPVNGENTVVMEDGPEIKEASKLRSPGFHWVQHDYIPGPVALHQKWEAIRAYLHADTCNETLHPCVAVGGLVPLDFFVVDPPDAFPCMYRMIDVEKRSSSRRRSTAVRCSQAIASGRTWCSPGERALNFALPERFTDCPFDKPGSAKSGASRLASFAAAQAVLTALLASMLF</sequence>
<reference evidence="2" key="1">
    <citation type="submission" date="2021-01" db="EMBL/GenBank/DDBJ databases">
        <authorList>
            <person name="Corre E."/>
            <person name="Pelletier E."/>
            <person name="Niang G."/>
            <person name="Scheremetjew M."/>
            <person name="Finn R."/>
            <person name="Kale V."/>
            <person name="Holt S."/>
            <person name="Cochrane G."/>
            <person name="Meng A."/>
            <person name="Brown T."/>
            <person name="Cohen L."/>
        </authorList>
    </citation>
    <scope>NUCLEOTIDE SEQUENCE</scope>
    <source>
        <strain evidence="2">OF101</strain>
    </source>
</reference>
<proteinExistence type="predicted"/>
<feature type="signal peptide" evidence="1">
    <location>
        <begin position="1"/>
        <end position="25"/>
    </location>
</feature>
<evidence type="ECO:0000313" key="2">
    <source>
        <dbReference type="EMBL" id="CAD9108990.1"/>
    </source>
</evidence>
<dbReference type="AlphaFoldDB" id="A0A7S1LNQ8"/>
<keyword evidence="1" id="KW-0732">Signal</keyword>